<feature type="region of interest" description="Disordered" evidence="1">
    <location>
        <begin position="94"/>
        <end position="128"/>
    </location>
</feature>
<name>A0A8H4WP53_9HYPO</name>
<dbReference type="OrthoDB" id="5100051at2759"/>
<reference evidence="2" key="1">
    <citation type="journal article" date="2020" name="BMC Genomics">
        <title>Correction to: Identification and distribution of gene clusters required for synthesis of sphingolipid metabolism inhibitors in diverse species of the filamentous fungus Fusarium.</title>
        <authorList>
            <person name="Kim H.S."/>
            <person name="Lohmar J.M."/>
            <person name="Busman M."/>
            <person name="Brown D.W."/>
            <person name="Naumann T.A."/>
            <person name="Divon H.H."/>
            <person name="Lysoe E."/>
            <person name="Uhlig S."/>
            <person name="Proctor R.H."/>
        </authorList>
    </citation>
    <scope>NUCLEOTIDE SEQUENCE</scope>
    <source>
        <strain evidence="2">NRRL 45417</strain>
    </source>
</reference>
<accession>A0A8H4WP53</accession>
<evidence type="ECO:0000256" key="1">
    <source>
        <dbReference type="SAM" id="MobiDB-lite"/>
    </source>
</evidence>
<gene>
    <name evidence="2" type="ORF">FGADI_11829</name>
</gene>
<feature type="compositionally biased region" description="Basic and acidic residues" evidence="1">
    <location>
        <begin position="94"/>
        <end position="115"/>
    </location>
</feature>
<sequence>MGLLAKIKFKLRKVRAKYRARKRLRQGASETVMVPVAEPVTHEERLAQVHRVEGTEHRIEPAVDVLVASRRSVYGAHMVPRTVNFGVTPEEARTLHAKQAAEDAAKASGEEKEAIPDGANADADDNRI</sequence>
<comment type="caution">
    <text evidence="2">The sequence shown here is derived from an EMBL/GenBank/DDBJ whole genome shotgun (WGS) entry which is preliminary data.</text>
</comment>
<keyword evidence="3" id="KW-1185">Reference proteome</keyword>
<reference evidence="2" key="2">
    <citation type="submission" date="2020-05" db="EMBL/GenBank/DDBJ databases">
        <authorList>
            <person name="Kim H.-S."/>
            <person name="Proctor R.H."/>
            <person name="Brown D.W."/>
        </authorList>
    </citation>
    <scope>NUCLEOTIDE SEQUENCE</scope>
    <source>
        <strain evidence="2">NRRL 45417</strain>
    </source>
</reference>
<dbReference type="EMBL" id="JABFAI010000364">
    <property type="protein sequence ID" value="KAF4945573.1"/>
    <property type="molecule type" value="Genomic_DNA"/>
</dbReference>
<organism evidence="2 3">
    <name type="scientific">Fusarium gaditjirri</name>
    <dbReference type="NCBI Taxonomy" id="282569"/>
    <lineage>
        <taxon>Eukaryota</taxon>
        <taxon>Fungi</taxon>
        <taxon>Dikarya</taxon>
        <taxon>Ascomycota</taxon>
        <taxon>Pezizomycotina</taxon>
        <taxon>Sordariomycetes</taxon>
        <taxon>Hypocreomycetidae</taxon>
        <taxon>Hypocreales</taxon>
        <taxon>Nectriaceae</taxon>
        <taxon>Fusarium</taxon>
        <taxon>Fusarium nisikadoi species complex</taxon>
    </lineage>
</organism>
<protein>
    <submittedName>
        <fullName evidence="2">Uncharacterized protein</fullName>
    </submittedName>
</protein>
<dbReference type="Proteomes" id="UP000604273">
    <property type="component" value="Unassembled WGS sequence"/>
</dbReference>
<dbReference type="AlphaFoldDB" id="A0A8H4WP53"/>
<evidence type="ECO:0000313" key="3">
    <source>
        <dbReference type="Proteomes" id="UP000604273"/>
    </source>
</evidence>
<proteinExistence type="predicted"/>
<evidence type="ECO:0000313" key="2">
    <source>
        <dbReference type="EMBL" id="KAF4945573.1"/>
    </source>
</evidence>